<dbReference type="PANTHER" id="PTHR42774">
    <property type="entry name" value="PHOSPHOTRANSFERASE SYSTEM TRANSPORT PROTEIN"/>
    <property type="match status" value="1"/>
</dbReference>
<dbReference type="Pfam" id="PF00294">
    <property type="entry name" value="PfkB"/>
    <property type="match status" value="1"/>
</dbReference>
<organism evidence="4 5">
    <name type="scientific">Amaricoccus macauensis</name>
    <dbReference type="NCBI Taxonomy" id="57001"/>
    <lineage>
        <taxon>Bacteria</taxon>
        <taxon>Pseudomonadati</taxon>
        <taxon>Pseudomonadota</taxon>
        <taxon>Alphaproteobacteria</taxon>
        <taxon>Rhodobacterales</taxon>
        <taxon>Paracoccaceae</taxon>
        <taxon>Amaricoccus</taxon>
    </lineage>
</organism>
<dbReference type="Gene3D" id="3.40.1190.20">
    <property type="match status" value="1"/>
</dbReference>
<proteinExistence type="predicted"/>
<dbReference type="SUPFAM" id="SSF53613">
    <property type="entry name" value="Ribokinase-like"/>
    <property type="match status" value="1"/>
</dbReference>
<evidence type="ECO:0000256" key="2">
    <source>
        <dbReference type="ARBA" id="ARBA00022777"/>
    </source>
</evidence>
<reference evidence="4 5" key="1">
    <citation type="submission" date="2020-08" db="EMBL/GenBank/DDBJ databases">
        <title>Genomic Encyclopedia of Type Strains, Phase IV (KMG-IV): sequencing the most valuable type-strain genomes for metagenomic binning, comparative biology and taxonomic classification.</title>
        <authorList>
            <person name="Goeker M."/>
        </authorList>
    </citation>
    <scope>NUCLEOTIDE SEQUENCE [LARGE SCALE GENOMIC DNA]</scope>
    <source>
        <strain evidence="4 5">DSM 101730</strain>
    </source>
</reference>
<dbReference type="GO" id="GO:0016301">
    <property type="term" value="F:kinase activity"/>
    <property type="evidence" value="ECO:0007669"/>
    <property type="project" value="UniProtKB-KW"/>
</dbReference>
<name>A0A840SK06_9RHOB</name>
<accession>A0A840SK06</accession>
<keyword evidence="5" id="KW-1185">Reference proteome</keyword>
<evidence type="ECO:0000313" key="4">
    <source>
        <dbReference type="EMBL" id="MBB5222267.1"/>
    </source>
</evidence>
<dbReference type="InterPro" id="IPR011611">
    <property type="entry name" value="PfkB_dom"/>
</dbReference>
<gene>
    <name evidence="4" type="ORF">HNP73_002203</name>
</gene>
<evidence type="ECO:0000313" key="5">
    <source>
        <dbReference type="Proteomes" id="UP000549457"/>
    </source>
</evidence>
<evidence type="ECO:0000259" key="3">
    <source>
        <dbReference type="Pfam" id="PF00294"/>
    </source>
</evidence>
<dbReference type="PROSITE" id="PS00584">
    <property type="entry name" value="PFKB_KINASES_2"/>
    <property type="match status" value="1"/>
</dbReference>
<dbReference type="InterPro" id="IPR002173">
    <property type="entry name" value="Carboh/pur_kinase_PfkB_CS"/>
</dbReference>
<sequence>MGATVVCCGSATCDVLYQVERLPLGPGKILPKAMLEVAHGMATSAATAVARLGGRARLIARIGDDHRGRCFLQEIGEAGVDCTMVRSVLGVSSPVSAVLIDAEGERVVVPWYSPALGSDTDWIPLDAVAAADAALVDVRWPEGAAAVLDAARLAGKPAVLDGDVGPPDVVLDLAARASHAIFSEPAALLCVGGASIDEALRALGARLPGFVAVTAGAEGCYWLAGDEVRQLRPPAIEAVDTLAAGDVFHGAFALALAEGKGEVTALAFANVAASLKCRHFGGRLGAPERAEVEALLVS</sequence>
<keyword evidence="2 4" id="KW-0418">Kinase</keyword>
<protein>
    <submittedName>
        <fullName evidence="4">Sugar/nucleoside kinase (Ribokinase family)</fullName>
    </submittedName>
</protein>
<keyword evidence="1" id="KW-0808">Transferase</keyword>
<feature type="domain" description="Carbohydrate kinase PfkB" evidence="3">
    <location>
        <begin position="4"/>
        <end position="288"/>
    </location>
</feature>
<comment type="caution">
    <text evidence="4">The sequence shown here is derived from an EMBL/GenBank/DDBJ whole genome shotgun (WGS) entry which is preliminary data.</text>
</comment>
<dbReference type="Proteomes" id="UP000549457">
    <property type="component" value="Unassembled WGS sequence"/>
</dbReference>
<dbReference type="RefSeq" id="WP_184148823.1">
    <property type="nucleotide sequence ID" value="NZ_JACHFM010000002.1"/>
</dbReference>
<dbReference type="EMBL" id="JACHFM010000002">
    <property type="protein sequence ID" value="MBB5222267.1"/>
    <property type="molecule type" value="Genomic_DNA"/>
</dbReference>
<evidence type="ECO:0000256" key="1">
    <source>
        <dbReference type="ARBA" id="ARBA00022679"/>
    </source>
</evidence>
<dbReference type="AlphaFoldDB" id="A0A840SK06"/>
<dbReference type="InterPro" id="IPR029056">
    <property type="entry name" value="Ribokinase-like"/>
</dbReference>
<dbReference type="InterPro" id="IPR052562">
    <property type="entry name" value="Ketohexokinase-related"/>
</dbReference>
<dbReference type="PANTHER" id="PTHR42774:SF3">
    <property type="entry name" value="KETOHEXOKINASE"/>
    <property type="match status" value="1"/>
</dbReference>